<evidence type="ECO:0000256" key="6">
    <source>
        <dbReference type="RuleBase" id="RU004516"/>
    </source>
</evidence>
<dbReference type="Gene3D" id="3.30.470.10">
    <property type="match status" value="1"/>
</dbReference>
<sequence length="591" mass="63751">MISAGTVLLHDNAPNAGRSLLFENPRRVLTTRNPADVPALLGEAEAAIGDGRHLAGFLSYELGFCFEERLVPLLASARQMPLVWLGVYDAPVELDREAAWAWLAGHSSPAPSKVGKVSLSMSREEYDAAFANVMEYIRAGDVYQINLTMLARFGFSGDPVSFYRELCRSQPVSFGALVNTGEDHVLSLSPELFIENRAGRIVTRPMKGTAPRGTTPEDDEAIKAAMQADEKSRAENLMIVDLLRNDLGRVAETGSVEVPALFEIETYKSLHQMTSTVAARLKPGAGLGAVLRALFPCGSVTGAPKIRAMQIIGEIESRSRGVYCGSIGHVAPNGDFSFNVAIRTAVIHSDGRGEIGIGGGIVADSVLNAEYEECLLKLGFFREAAIAPGLIETLLWKEVGGFWLLERHLERLEKSAGYFGMTFDRAAIMVALDAVVRDREDLLRVRLVLAPDGGVETVAVPLPPTEKLSFLIATQVMDSTDPLLAHKTTRRAVYDQPRAEAAKLHGVDEVVFVNERGELTEGSFTNLFVEKHGILLTPPLSSGLLPGVLRAELIATGQASESVLRPADLRNADAIFLGNSVRGLVTAVLVG</sequence>
<accession>A0ABV9Z7L1</accession>
<dbReference type="InterPro" id="IPR015890">
    <property type="entry name" value="Chorismate_C"/>
</dbReference>
<dbReference type="RefSeq" id="WP_114958312.1">
    <property type="nucleotide sequence ID" value="NZ_JBHSJF010000008.1"/>
</dbReference>
<dbReference type="InterPro" id="IPR005801">
    <property type="entry name" value="ADC_synthase"/>
</dbReference>
<organism evidence="8 9">
    <name type="scientific">Flaviflagellibacter deserti</name>
    <dbReference type="NCBI Taxonomy" id="2267266"/>
    <lineage>
        <taxon>Bacteria</taxon>
        <taxon>Pseudomonadati</taxon>
        <taxon>Pseudomonadota</taxon>
        <taxon>Alphaproteobacteria</taxon>
        <taxon>Hyphomicrobiales</taxon>
        <taxon>Flaviflagellibacter</taxon>
    </lineage>
</organism>
<dbReference type="Gene3D" id="3.20.10.10">
    <property type="entry name" value="D-amino Acid Aminotransferase, subunit A, domain 2"/>
    <property type="match status" value="1"/>
</dbReference>
<keyword evidence="8" id="KW-0032">Aminotransferase</keyword>
<name>A0ABV9Z7L1_9HYPH</name>
<dbReference type="SUPFAM" id="SSF56752">
    <property type="entry name" value="D-aminoacid aminotransferase-like PLP-dependent enzymes"/>
    <property type="match status" value="1"/>
</dbReference>
<evidence type="ECO:0000313" key="8">
    <source>
        <dbReference type="EMBL" id="MFC5069490.1"/>
    </source>
</evidence>
<dbReference type="Pfam" id="PF00425">
    <property type="entry name" value="Chorismate_bind"/>
    <property type="match status" value="1"/>
</dbReference>
<dbReference type="Pfam" id="PF01063">
    <property type="entry name" value="Aminotran_4"/>
    <property type="match status" value="1"/>
</dbReference>
<dbReference type="Proteomes" id="UP001595796">
    <property type="component" value="Unassembled WGS sequence"/>
</dbReference>
<feature type="domain" description="Chorismate-utilising enzyme C-terminal" evidence="7">
    <location>
        <begin position="123"/>
        <end position="377"/>
    </location>
</feature>
<proteinExistence type="inferred from homology"/>
<dbReference type="Gene3D" id="3.60.120.10">
    <property type="entry name" value="Anthranilate synthase"/>
    <property type="match status" value="1"/>
</dbReference>
<keyword evidence="8" id="KW-0808">Transferase</keyword>
<dbReference type="InterPro" id="IPR019999">
    <property type="entry name" value="Anth_synth_I-like"/>
</dbReference>
<dbReference type="PRINTS" id="PR00095">
    <property type="entry name" value="ANTSNTHASEI"/>
</dbReference>
<gene>
    <name evidence="8" type="ORF">ACFPFW_15845</name>
</gene>
<reference evidence="9" key="1">
    <citation type="journal article" date="2019" name="Int. J. Syst. Evol. Microbiol.">
        <title>The Global Catalogue of Microorganisms (GCM) 10K type strain sequencing project: providing services to taxonomists for standard genome sequencing and annotation.</title>
        <authorList>
            <consortium name="The Broad Institute Genomics Platform"/>
            <consortium name="The Broad Institute Genome Sequencing Center for Infectious Disease"/>
            <person name="Wu L."/>
            <person name="Ma J."/>
        </authorList>
    </citation>
    <scope>NUCLEOTIDE SEQUENCE [LARGE SCALE GENOMIC DNA]</scope>
    <source>
        <strain evidence="9">CGMCC 1.16444</strain>
    </source>
</reference>
<protein>
    <recommendedName>
        <fullName evidence="3">Probable branched-chain-amino-acid aminotransferase</fullName>
    </recommendedName>
</protein>
<dbReference type="GO" id="GO:0046820">
    <property type="term" value="F:4-amino-4-deoxychorismate synthase activity"/>
    <property type="evidence" value="ECO:0007669"/>
    <property type="project" value="UniProtKB-EC"/>
</dbReference>
<dbReference type="InterPro" id="IPR018300">
    <property type="entry name" value="Aminotrans_IV_CS"/>
</dbReference>
<dbReference type="PANTHER" id="PTHR11236:SF50">
    <property type="entry name" value="AMINODEOXYCHORISMATE SYNTHASE COMPONENT 1"/>
    <property type="match status" value="1"/>
</dbReference>
<keyword evidence="4 6" id="KW-0663">Pyridoxal phosphate</keyword>
<evidence type="ECO:0000256" key="1">
    <source>
        <dbReference type="ARBA" id="ARBA00001933"/>
    </source>
</evidence>
<evidence type="ECO:0000313" key="9">
    <source>
        <dbReference type="Proteomes" id="UP001595796"/>
    </source>
</evidence>
<evidence type="ECO:0000256" key="3">
    <source>
        <dbReference type="ARBA" id="ARBA00014472"/>
    </source>
</evidence>
<evidence type="ECO:0000259" key="7">
    <source>
        <dbReference type="Pfam" id="PF00425"/>
    </source>
</evidence>
<dbReference type="NCBIfam" id="NF005698">
    <property type="entry name" value="PRK07508.1"/>
    <property type="match status" value="1"/>
</dbReference>
<evidence type="ECO:0000256" key="4">
    <source>
        <dbReference type="ARBA" id="ARBA00022898"/>
    </source>
</evidence>
<evidence type="ECO:0000256" key="5">
    <source>
        <dbReference type="RuleBase" id="RU004106"/>
    </source>
</evidence>
<dbReference type="NCBIfam" id="TIGR00553">
    <property type="entry name" value="pabB"/>
    <property type="match status" value="1"/>
</dbReference>
<dbReference type="SUPFAM" id="SSF56322">
    <property type="entry name" value="ADC synthase"/>
    <property type="match status" value="1"/>
</dbReference>
<dbReference type="PROSITE" id="PS00770">
    <property type="entry name" value="AA_TRANSFER_CLASS_4"/>
    <property type="match status" value="1"/>
</dbReference>
<dbReference type="EMBL" id="JBHSJF010000008">
    <property type="protein sequence ID" value="MFC5069490.1"/>
    <property type="molecule type" value="Genomic_DNA"/>
</dbReference>
<keyword evidence="9" id="KW-1185">Reference proteome</keyword>
<comment type="similarity">
    <text evidence="2 5">Belongs to the class-IV pyridoxal-phosphate-dependent aminotransferase family.</text>
</comment>
<dbReference type="InterPro" id="IPR005802">
    <property type="entry name" value="ADC_synth_comp_1"/>
</dbReference>
<evidence type="ECO:0000256" key="2">
    <source>
        <dbReference type="ARBA" id="ARBA00009320"/>
    </source>
</evidence>
<dbReference type="InterPro" id="IPR036038">
    <property type="entry name" value="Aminotransferase-like"/>
</dbReference>
<dbReference type="PANTHER" id="PTHR11236">
    <property type="entry name" value="AMINOBENZOATE/ANTHRANILATE SYNTHASE"/>
    <property type="match status" value="1"/>
</dbReference>
<comment type="caution">
    <text evidence="8">The sequence shown here is derived from an EMBL/GenBank/DDBJ whole genome shotgun (WGS) entry which is preliminary data.</text>
</comment>
<dbReference type="InterPro" id="IPR001544">
    <property type="entry name" value="Aminotrans_IV"/>
</dbReference>
<comment type="cofactor">
    <cofactor evidence="1 6">
        <name>pyridoxal 5'-phosphate</name>
        <dbReference type="ChEBI" id="CHEBI:597326"/>
    </cofactor>
</comment>
<dbReference type="InterPro" id="IPR043132">
    <property type="entry name" value="BCAT-like_C"/>
</dbReference>
<dbReference type="InterPro" id="IPR043131">
    <property type="entry name" value="BCAT-like_N"/>
</dbReference>